<feature type="compositionally biased region" description="Polar residues" evidence="1">
    <location>
        <begin position="70"/>
        <end position="81"/>
    </location>
</feature>
<comment type="caution">
    <text evidence="2">The sequence shown here is derived from an EMBL/GenBank/DDBJ whole genome shotgun (WGS) entry which is preliminary data.</text>
</comment>
<reference evidence="2 3" key="1">
    <citation type="submission" date="2022-01" db="EMBL/GenBank/DDBJ databases">
        <authorList>
            <person name="Won M."/>
            <person name="Kim S.-J."/>
            <person name="Kwon S.-W."/>
        </authorList>
    </citation>
    <scope>NUCLEOTIDE SEQUENCE [LARGE SCALE GENOMIC DNA]</scope>
    <source>
        <strain evidence="2 3">KCTC 23505</strain>
    </source>
</reference>
<organism evidence="2 3">
    <name type="scientific">Acidiphilium iwatense</name>
    <dbReference type="NCBI Taxonomy" id="768198"/>
    <lineage>
        <taxon>Bacteria</taxon>
        <taxon>Pseudomonadati</taxon>
        <taxon>Pseudomonadota</taxon>
        <taxon>Alphaproteobacteria</taxon>
        <taxon>Acetobacterales</taxon>
        <taxon>Acidocellaceae</taxon>
        <taxon>Acidiphilium</taxon>
    </lineage>
</organism>
<feature type="region of interest" description="Disordered" evidence="1">
    <location>
        <begin position="70"/>
        <end position="90"/>
    </location>
</feature>
<evidence type="ECO:0000256" key="1">
    <source>
        <dbReference type="SAM" id="MobiDB-lite"/>
    </source>
</evidence>
<evidence type="ECO:0000313" key="2">
    <source>
        <dbReference type="EMBL" id="MCF3948103.1"/>
    </source>
</evidence>
<accession>A0ABS9DZI3</accession>
<name>A0ABS9DZI3_9PROT</name>
<proteinExistence type="predicted"/>
<protein>
    <submittedName>
        <fullName evidence="2">Uncharacterized protein</fullName>
    </submittedName>
</protein>
<dbReference type="EMBL" id="JAKGBZ010000039">
    <property type="protein sequence ID" value="MCF3948103.1"/>
    <property type="molecule type" value="Genomic_DNA"/>
</dbReference>
<gene>
    <name evidence="2" type="ORF">L2A60_15615</name>
</gene>
<dbReference type="RefSeq" id="WP_235705388.1">
    <property type="nucleotide sequence ID" value="NZ_JAKGBZ010000039.1"/>
</dbReference>
<keyword evidence="3" id="KW-1185">Reference proteome</keyword>
<feature type="region of interest" description="Disordered" evidence="1">
    <location>
        <begin position="130"/>
        <end position="149"/>
    </location>
</feature>
<sequence>MTGAFTYLFRGATQAGNNNGSQGGIDGIPVVGQIAQGLDWVGNQVNTAFGAAINETQNLYDSLIGGNSSQPYGPTFSQSGQTGPGASPFNGAPEEIADLRSLTFKALCLFSICQANVPKFNPYAELPETEEIQVLPPPEQTISMPNDER</sequence>
<evidence type="ECO:0000313" key="3">
    <source>
        <dbReference type="Proteomes" id="UP001521209"/>
    </source>
</evidence>
<dbReference type="Proteomes" id="UP001521209">
    <property type="component" value="Unassembled WGS sequence"/>
</dbReference>
<feature type="compositionally biased region" description="Polar residues" evidence="1">
    <location>
        <begin position="140"/>
        <end position="149"/>
    </location>
</feature>